<sequence length="183" mass="20653">MSAKKRLLRTRLAIPSGNKKKPSSSIDTVVVIKHIIDTSIAVLNSRHKHVLPTKDSSVTLESKNIFRLEGMETQDREHYLHEDEILTNTDCELICSGKTRKDRSRILIDTITRRGPKAYSSFTRSLNLSKYEFLNAKISSGQCRADSDKAKKLISNALEIVPKTSNPQYFTTGLLSAKSRMFL</sequence>
<proteinExistence type="predicted"/>
<dbReference type="InterPro" id="IPR011029">
    <property type="entry name" value="DEATH-like_dom_sf"/>
</dbReference>
<dbReference type="EMBL" id="KV588105">
    <property type="protein sequence ID" value="OPL32614.1"/>
    <property type="molecule type" value="Genomic_DNA"/>
</dbReference>
<evidence type="ECO:0000313" key="3">
    <source>
        <dbReference type="Proteomes" id="UP000266721"/>
    </source>
</evidence>
<dbReference type="GO" id="GO:0042981">
    <property type="term" value="P:regulation of apoptotic process"/>
    <property type="evidence" value="ECO:0007669"/>
    <property type="project" value="InterPro"/>
</dbReference>
<evidence type="ECO:0000259" key="1">
    <source>
        <dbReference type="PROSITE" id="PS50209"/>
    </source>
</evidence>
<dbReference type="InterPro" id="IPR037939">
    <property type="entry name" value="CRADD"/>
</dbReference>
<dbReference type="SUPFAM" id="SSF47986">
    <property type="entry name" value="DEATH domain"/>
    <property type="match status" value="1"/>
</dbReference>
<dbReference type="Gene3D" id="1.10.533.10">
    <property type="entry name" value="Death Domain, Fas"/>
    <property type="match status" value="1"/>
</dbReference>
<dbReference type="Pfam" id="PF00619">
    <property type="entry name" value="CARD"/>
    <property type="match status" value="1"/>
</dbReference>
<dbReference type="GO" id="GO:0002020">
    <property type="term" value="F:protease binding"/>
    <property type="evidence" value="ECO:0007669"/>
    <property type="project" value="InterPro"/>
</dbReference>
<dbReference type="InterPro" id="IPR001315">
    <property type="entry name" value="CARD"/>
</dbReference>
<dbReference type="PROSITE" id="PS50209">
    <property type="entry name" value="CARD"/>
    <property type="match status" value="1"/>
</dbReference>
<name>A0A3L5TRU8_MYTGA</name>
<dbReference type="CDD" id="cd01671">
    <property type="entry name" value="CARD"/>
    <property type="match status" value="1"/>
</dbReference>
<dbReference type="AlphaFoldDB" id="A0A3L5TRU8"/>
<accession>A0A3L5TRU8</accession>
<feature type="domain" description="CARD" evidence="1">
    <location>
        <begin position="79"/>
        <end position="126"/>
    </location>
</feature>
<gene>
    <name evidence="2" type="ORF">AM593_10424</name>
</gene>
<dbReference type="PANTHER" id="PTHR15034:SF5">
    <property type="entry name" value="DEATH DOMAIN-CONTAINING PROTEIN CRADD"/>
    <property type="match status" value="1"/>
</dbReference>
<organism evidence="2 3">
    <name type="scientific">Mytilus galloprovincialis</name>
    <name type="common">Mediterranean mussel</name>
    <dbReference type="NCBI Taxonomy" id="29158"/>
    <lineage>
        <taxon>Eukaryota</taxon>
        <taxon>Metazoa</taxon>
        <taxon>Spiralia</taxon>
        <taxon>Lophotrochozoa</taxon>
        <taxon>Mollusca</taxon>
        <taxon>Bivalvia</taxon>
        <taxon>Autobranchia</taxon>
        <taxon>Pteriomorphia</taxon>
        <taxon>Mytilida</taxon>
        <taxon>Mytiloidea</taxon>
        <taxon>Mytilidae</taxon>
        <taxon>Mytilinae</taxon>
        <taxon>Mytilus</taxon>
    </lineage>
</organism>
<evidence type="ECO:0000313" key="2">
    <source>
        <dbReference type="EMBL" id="OPL32614.1"/>
    </source>
</evidence>
<feature type="non-terminal residue" evidence="2">
    <location>
        <position position="1"/>
    </location>
</feature>
<protein>
    <recommendedName>
        <fullName evidence="1">CARD domain-containing protein</fullName>
    </recommendedName>
</protein>
<dbReference type="PANTHER" id="PTHR15034">
    <property type="entry name" value="DEATH DOMAIN-CONTAINING PROTEIN CRADD"/>
    <property type="match status" value="1"/>
</dbReference>
<keyword evidence="3" id="KW-1185">Reference proteome</keyword>
<dbReference type="GO" id="GO:0070513">
    <property type="term" value="F:death domain binding"/>
    <property type="evidence" value="ECO:0007669"/>
    <property type="project" value="InterPro"/>
</dbReference>
<feature type="non-terminal residue" evidence="2">
    <location>
        <position position="183"/>
    </location>
</feature>
<reference evidence="2 3" key="1">
    <citation type="journal article" date="2016" name="PLoS ONE">
        <title>A First Insight into the Genome of the Filter-Feeder Mussel Mytilus galloprovincialis.</title>
        <authorList>
            <person name="Murgarella M."/>
            <person name="Puiu D."/>
            <person name="Novoa B."/>
            <person name="Figueras A."/>
            <person name="Posada D."/>
            <person name="Canchaya C."/>
        </authorList>
    </citation>
    <scope>NUCLEOTIDE SEQUENCE [LARGE SCALE GENOMIC DNA]</scope>
    <source>
        <tissue evidence="2">Muscle</tissue>
    </source>
</reference>
<comment type="caution">
    <text evidence="2">The sequence shown here is derived from an EMBL/GenBank/DDBJ whole genome shotgun (WGS) entry which is preliminary data.</text>
</comment>
<dbReference type="Proteomes" id="UP000266721">
    <property type="component" value="Unassembled WGS sequence"/>
</dbReference>